<feature type="binding site" evidence="10">
    <location>
        <begin position="339"/>
        <end position="342"/>
    </location>
    <ligand>
        <name>ATP</name>
        <dbReference type="ChEBI" id="CHEBI:30616"/>
    </ligand>
</feature>
<dbReference type="SUPFAM" id="SSF46589">
    <property type="entry name" value="tRNA-binding arm"/>
    <property type="match status" value="1"/>
</dbReference>
<dbReference type="Proteomes" id="UP000001880">
    <property type="component" value="Chromosome"/>
</dbReference>
<sequence>MLDIKFITQNPDAVRETCKTRGYDVDVDAILSADQERREVLRRYEAVRQESKSLAKQWKQAEGADERRARAQQLKAEEAELAGQLRDMEEALSEKISWLPNFLDERVPVGGEEANIVVRSVGEQPTLEAPRSHEELGAGLDLIDIPRGVNAAKARFYCLKNAAVKMRYALIRMFTEHAESQGFQLVCPPFLARNRTLFASGYLPFAAKDNYKLENEDLSLIGTSEQAILGMHLDEMLSELPLLYLGDSMCFRTEAGSYGRDTAGILRVHQFYKLEQLVYCHPDESDKWHQACLENEEWLMQELEVPYQVVLTASGDMGAPGHIKYDTEAWFPSQNKYREMTSNTNITDYQTRRGNIRYKIGKEKGYPHTISATGFSDRLILAILENYQQADGSVRIPEKLVPYMNGQTSIVAK</sequence>
<feature type="domain" description="Aminoacyl-transfer RNA synthetases class-II family profile" evidence="12">
    <location>
        <begin position="165"/>
        <end position="397"/>
    </location>
</feature>
<dbReference type="InterPro" id="IPR042103">
    <property type="entry name" value="SerRS_1_N_sf"/>
</dbReference>
<dbReference type="PRINTS" id="PR00981">
    <property type="entry name" value="TRNASYNTHSER"/>
</dbReference>
<keyword evidence="14" id="KW-1185">Reference proteome</keyword>
<keyword evidence="3 13" id="KW-0436">Ligase</keyword>
<dbReference type="GO" id="GO:0006434">
    <property type="term" value="P:seryl-tRNA aminoacylation"/>
    <property type="evidence" value="ECO:0007669"/>
    <property type="project" value="UniProtKB-UniRule"/>
</dbReference>
<dbReference type="GO" id="GO:0005737">
    <property type="term" value="C:cytoplasm"/>
    <property type="evidence" value="ECO:0007669"/>
    <property type="project" value="UniProtKB-UniRule"/>
</dbReference>
<evidence type="ECO:0000256" key="11">
    <source>
        <dbReference type="SAM" id="Coils"/>
    </source>
</evidence>
<feature type="site" description="Important for serine binding" evidence="9">
    <location>
        <position position="373"/>
    </location>
</feature>
<reference evidence="13 14" key="1">
    <citation type="journal article" date="2010" name="Stand. Genomic Sci.">
        <title>Complete genome sequence of Haliangium ochraceum type strain (SMP-2).</title>
        <authorList>
            <consortium name="US DOE Joint Genome Institute (JGI-PGF)"/>
            <person name="Ivanova N."/>
            <person name="Daum C."/>
            <person name="Lang E."/>
            <person name="Abt B."/>
            <person name="Kopitz M."/>
            <person name="Saunders E."/>
            <person name="Lapidus A."/>
            <person name="Lucas S."/>
            <person name="Glavina Del Rio T."/>
            <person name="Nolan M."/>
            <person name="Tice H."/>
            <person name="Copeland A."/>
            <person name="Cheng J.F."/>
            <person name="Chen F."/>
            <person name="Bruce D."/>
            <person name="Goodwin L."/>
            <person name="Pitluck S."/>
            <person name="Mavromatis K."/>
            <person name="Pati A."/>
            <person name="Mikhailova N."/>
            <person name="Chen A."/>
            <person name="Palaniappan K."/>
            <person name="Land M."/>
            <person name="Hauser L."/>
            <person name="Chang Y.J."/>
            <person name="Jeffries C.D."/>
            <person name="Detter J.C."/>
            <person name="Brettin T."/>
            <person name="Rohde M."/>
            <person name="Goker M."/>
            <person name="Bristow J."/>
            <person name="Markowitz V."/>
            <person name="Eisen J.A."/>
            <person name="Hugenholtz P."/>
            <person name="Kyrpides N.C."/>
            <person name="Klenk H.P."/>
        </authorList>
    </citation>
    <scope>NUCLEOTIDE SEQUENCE [LARGE SCALE GENOMIC DNA]</scope>
    <source>
        <strain evidence="14">DSM 14365 / CIP 107738 / JCM 11303 / AJ 13395 / SMP-2</strain>
    </source>
</reference>
<feature type="binding site" evidence="9">
    <location>
        <position position="252"/>
    </location>
    <ligand>
        <name>L-serine</name>
        <dbReference type="ChEBI" id="CHEBI:33384"/>
    </ligand>
</feature>
<dbReference type="SUPFAM" id="SSF55681">
    <property type="entry name" value="Class II aaRS and biotin synthetases"/>
    <property type="match status" value="1"/>
</dbReference>
<keyword evidence="2" id="KW-0963">Cytoplasm</keyword>
<organism evidence="13 14">
    <name type="scientific">Haliangium ochraceum (strain DSM 14365 / JCM 11303 / SMP-2)</name>
    <dbReference type="NCBI Taxonomy" id="502025"/>
    <lineage>
        <taxon>Bacteria</taxon>
        <taxon>Pseudomonadati</taxon>
        <taxon>Myxococcota</taxon>
        <taxon>Polyangia</taxon>
        <taxon>Haliangiales</taxon>
        <taxon>Kofleriaceae</taxon>
        <taxon>Haliangium</taxon>
    </lineage>
</organism>
<dbReference type="Gene3D" id="3.30.930.10">
    <property type="entry name" value="Bira Bifunctional Protein, Domain 2"/>
    <property type="match status" value="1"/>
</dbReference>
<dbReference type="Gene3D" id="1.10.287.40">
    <property type="entry name" value="Serine-tRNA synthetase, tRNA binding domain"/>
    <property type="match status" value="1"/>
</dbReference>
<gene>
    <name evidence="13" type="ordered locus">Hoch_3636</name>
</gene>
<keyword evidence="4" id="KW-0547">Nucleotide-binding</keyword>
<keyword evidence="5 10" id="KW-0067">ATP-binding</keyword>
<dbReference type="RefSeq" id="WP_012828737.1">
    <property type="nucleotide sequence ID" value="NC_013440.1"/>
</dbReference>
<dbReference type="GO" id="GO:0004828">
    <property type="term" value="F:serine-tRNA ligase activity"/>
    <property type="evidence" value="ECO:0007669"/>
    <property type="project" value="UniProtKB-UniRule"/>
</dbReference>
<name>D0LX96_HALO1</name>
<dbReference type="EC" id="6.1.1.11" evidence="1 8"/>
<dbReference type="PROSITE" id="PS50862">
    <property type="entry name" value="AA_TRNA_LIGASE_II"/>
    <property type="match status" value="1"/>
</dbReference>
<dbReference type="eggNOG" id="COG0172">
    <property type="taxonomic scope" value="Bacteria"/>
</dbReference>
<dbReference type="InterPro" id="IPR002317">
    <property type="entry name" value="Ser-tRNA-ligase_type_1"/>
</dbReference>
<dbReference type="Pfam" id="PF00587">
    <property type="entry name" value="tRNA-synt_2b"/>
    <property type="match status" value="1"/>
</dbReference>
<dbReference type="KEGG" id="hoh:Hoch_3636"/>
<feature type="binding site" evidence="9">
    <location>
        <position position="275"/>
    </location>
    <ligand>
        <name>L-serine</name>
        <dbReference type="ChEBI" id="CHEBI:33384"/>
    </ligand>
</feature>
<dbReference type="HOGENOM" id="CLU_023797_0_1_7"/>
<accession>D0LX96</accession>
<keyword evidence="11" id="KW-0175">Coiled coil</keyword>
<evidence type="ECO:0000256" key="7">
    <source>
        <dbReference type="ARBA" id="ARBA00023146"/>
    </source>
</evidence>
<evidence type="ECO:0000256" key="5">
    <source>
        <dbReference type="ARBA" id="ARBA00022840"/>
    </source>
</evidence>
<dbReference type="NCBIfam" id="TIGR00414">
    <property type="entry name" value="serS"/>
    <property type="match status" value="1"/>
</dbReference>
<keyword evidence="7 13" id="KW-0030">Aminoacyl-tRNA synthetase</keyword>
<evidence type="ECO:0000256" key="4">
    <source>
        <dbReference type="ARBA" id="ARBA00022741"/>
    </source>
</evidence>
<dbReference type="EMBL" id="CP001804">
    <property type="protein sequence ID" value="ACY16138.1"/>
    <property type="molecule type" value="Genomic_DNA"/>
</dbReference>
<evidence type="ECO:0000256" key="8">
    <source>
        <dbReference type="NCBIfam" id="TIGR00414"/>
    </source>
</evidence>
<dbReference type="GO" id="GO:0005524">
    <property type="term" value="F:ATP binding"/>
    <property type="evidence" value="ECO:0007669"/>
    <property type="project" value="UniProtKB-KW"/>
</dbReference>
<dbReference type="InterPro" id="IPR045864">
    <property type="entry name" value="aa-tRNA-synth_II/BPL/LPL"/>
</dbReference>
<evidence type="ECO:0000256" key="3">
    <source>
        <dbReference type="ARBA" id="ARBA00022598"/>
    </source>
</evidence>
<evidence type="ECO:0000313" key="13">
    <source>
        <dbReference type="EMBL" id="ACY16138.1"/>
    </source>
</evidence>
<feature type="binding site" evidence="10">
    <location>
        <begin position="252"/>
        <end position="254"/>
    </location>
    <ligand>
        <name>ATP</name>
        <dbReference type="ChEBI" id="CHEBI:30616"/>
    </ligand>
</feature>
<dbReference type="InterPro" id="IPR015866">
    <property type="entry name" value="Ser-tRNA-synth_1_N"/>
</dbReference>
<feature type="binding site" evidence="10">
    <location>
        <begin position="268"/>
        <end position="271"/>
    </location>
    <ligand>
        <name>ATP</name>
        <dbReference type="ChEBI" id="CHEBI:30616"/>
    </ligand>
</feature>
<keyword evidence="6" id="KW-0648">Protein biosynthesis</keyword>
<proteinExistence type="predicted"/>
<evidence type="ECO:0000259" key="12">
    <source>
        <dbReference type="PROSITE" id="PS50862"/>
    </source>
</evidence>
<dbReference type="AlphaFoldDB" id="D0LX96"/>
<dbReference type="STRING" id="502025.Hoch_3636"/>
<dbReference type="PIRSF" id="PIRSF001529">
    <property type="entry name" value="Ser-tRNA-synth_IIa"/>
    <property type="match status" value="1"/>
</dbReference>
<evidence type="ECO:0000256" key="6">
    <source>
        <dbReference type="ARBA" id="ARBA00022917"/>
    </source>
</evidence>
<dbReference type="Pfam" id="PF02403">
    <property type="entry name" value="Seryl_tRNA_N"/>
    <property type="match status" value="1"/>
</dbReference>
<evidence type="ECO:0000256" key="1">
    <source>
        <dbReference type="ARBA" id="ARBA00012840"/>
    </source>
</evidence>
<evidence type="ECO:0000313" key="14">
    <source>
        <dbReference type="Proteomes" id="UP000001880"/>
    </source>
</evidence>
<dbReference type="InterPro" id="IPR002314">
    <property type="entry name" value="aa-tRNA-synt_IIb"/>
</dbReference>
<protein>
    <recommendedName>
        <fullName evidence="1 8">Serine--tRNA ligase</fullName>
        <ecNumber evidence="1 8">6.1.1.11</ecNumber>
    </recommendedName>
</protein>
<feature type="binding site" evidence="9">
    <location>
        <position position="223"/>
    </location>
    <ligand>
        <name>L-serine</name>
        <dbReference type="ChEBI" id="CHEBI:33384"/>
    </ligand>
</feature>
<dbReference type="InterPro" id="IPR006195">
    <property type="entry name" value="aa-tRNA-synth_II"/>
</dbReference>
<dbReference type="InterPro" id="IPR010978">
    <property type="entry name" value="tRNA-bd_arm"/>
</dbReference>
<dbReference type="PANTHER" id="PTHR11778">
    <property type="entry name" value="SERYL-TRNA SYNTHETASE"/>
    <property type="match status" value="1"/>
</dbReference>
<evidence type="ECO:0000256" key="10">
    <source>
        <dbReference type="PIRSR" id="PIRSR001529-2"/>
    </source>
</evidence>
<evidence type="ECO:0000256" key="2">
    <source>
        <dbReference type="ARBA" id="ARBA00022490"/>
    </source>
</evidence>
<feature type="coiled-coil region" evidence="11">
    <location>
        <begin position="30"/>
        <end position="94"/>
    </location>
</feature>
<evidence type="ECO:0000256" key="9">
    <source>
        <dbReference type="PIRSR" id="PIRSR001529-1"/>
    </source>
</evidence>